<evidence type="ECO:0000313" key="3">
    <source>
        <dbReference type="Proteomes" id="UP000095751"/>
    </source>
</evidence>
<dbReference type="InParanoid" id="A0A1E7FJX8"/>
<feature type="compositionally biased region" description="Low complexity" evidence="1">
    <location>
        <begin position="126"/>
        <end position="142"/>
    </location>
</feature>
<reference evidence="2 3" key="1">
    <citation type="submission" date="2016-09" db="EMBL/GenBank/DDBJ databases">
        <title>Extensive genetic diversity and differential bi-allelic expression allows diatom success in the polar Southern Ocean.</title>
        <authorList>
            <consortium name="DOE Joint Genome Institute"/>
            <person name="Mock T."/>
            <person name="Otillar R.P."/>
            <person name="Strauss J."/>
            <person name="Dupont C."/>
            <person name="Frickenhaus S."/>
            <person name="Maumus F."/>
            <person name="Mcmullan M."/>
            <person name="Sanges R."/>
            <person name="Schmutz J."/>
            <person name="Toseland A."/>
            <person name="Valas R."/>
            <person name="Veluchamy A."/>
            <person name="Ward B.J."/>
            <person name="Allen A."/>
            <person name="Barry K."/>
            <person name="Falciatore A."/>
            <person name="Ferrante M."/>
            <person name="Fortunato A.E."/>
            <person name="Gloeckner G."/>
            <person name="Gruber A."/>
            <person name="Hipkin R."/>
            <person name="Janech M."/>
            <person name="Kroth P."/>
            <person name="Leese F."/>
            <person name="Lindquist E."/>
            <person name="Lyon B.R."/>
            <person name="Martin J."/>
            <person name="Mayer C."/>
            <person name="Parker M."/>
            <person name="Quesneville H."/>
            <person name="Raymond J."/>
            <person name="Uhlig C."/>
            <person name="Valentin K.U."/>
            <person name="Worden A.Z."/>
            <person name="Armbrust E.V."/>
            <person name="Bowler C."/>
            <person name="Green B."/>
            <person name="Moulton V."/>
            <person name="Van Oosterhout C."/>
            <person name="Grigoriev I."/>
        </authorList>
    </citation>
    <scope>NUCLEOTIDE SEQUENCE [LARGE SCALE GENOMIC DNA]</scope>
    <source>
        <strain evidence="2 3">CCMP1102</strain>
    </source>
</reference>
<dbReference type="Proteomes" id="UP000095751">
    <property type="component" value="Unassembled WGS sequence"/>
</dbReference>
<feature type="region of interest" description="Disordered" evidence="1">
    <location>
        <begin position="65"/>
        <end position="170"/>
    </location>
</feature>
<name>A0A1E7FJX8_9STRA</name>
<accession>A0A1E7FJX8</accession>
<evidence type="ECO:0000313" key="2">
    <source>
        <dbReference type="EMBL" id="OEU18335.1"/>
    </source>
</evidence>
<sequence length="229" mass="25281">MIVNMFLRSPHGYDFYDSGATMSLEDVKERVDIFVVTNMDSAVSDNFKFNVAKRIIEKLENADVIHPGDEQRTPAAPTPISPQQSNFHFDEEKSVMTNGGSKRRKAPRPEEMSRRTTSPRFPPKSPASKSSSRSSKYRGSNSNTVIVGGPSRYNHRQRGDDCDESSIGGASRASSVASDALESIYEKIEACKEKLMDPSNNIDEQIATAALLEKLATAAVAMKEMELLE</sequence>
<dbReference type="AlphaFoldDB" id="A0A1E7FJX8"/>
<dbReference type="KEGG" id="fcy:FRACYDRAFT_268268"/>
<proteinExistence type="predicted"/>
<dbReference type="OrthoDB" id="49645at2759"/>
<dbReference type="EMBL" id="KV784356">
    <property type="protein sequence ID" value="OEU18335.1"/>
    <property type="molecule type" value="Genomic_DNA"/>
</dbReference>
<evidence type="ECO:0000256" key="1">
    <source>
        <dbReference type="SAM" id="MobiDB-lite"/>
    </source>
</evidence>
<protein>
    <submittedName>
        <fullName evidence="2">Uncharacterized protein</fullName>
    </submittedName>
</protein>
<keyword evidence="3" id="KW-1185">Reference proteome</keyword>
<organism evidence="2 3">
    <name type="scientific">Fragilariopsis cylindrus CCMP1102</name>
    <dbReference type="NCBI Taxonomy" id="635003"/>
    <lineage>
        <taxon>Eukaryota</taxon>
        <taxon>Sar</taxon>
        <taxon>Stramenopiles</taxon>
        <taxon>Ochrophyta</taxon>
        <taxon>Bacillariophyta</taxon>
        <taxon>Bacillariophyceae</taxon>
        <taxon>Bacillariophycidae</taxon>
        <taxon>Bacillariales</taxon>
        <taxon>Bacillariaceae</taxon>
        <taxon>Fragilariopsis</taxon>
    </lineage>
</organism>
<gene>
    <name evidence="2" type="ORF">FRACYDRAFT_268268</name>
</gene>